<dbReference type="PANTHER" id="PTHR43694">
    <property type="entry name" value="RIBONUCLEASE J"/>
    <property type="match status" value="1"/>
</dbReference>
<dbReference type="SUPFAM" id="SSF56281">
    <property type="entry name" value="Metallo-hydrolase/oxidoreductase"/>
    <property type="match status" value="1"/>
</dbReference>
<dbReference type="InterPro" id="IPR001279">
    <property type="entry name" value="Metallo-B-lactamas"/>
</dbReference>
<evidence type="ECO:0000256" key="6">
    <source>
        <dbReference type="ARBA" id="ARBA00022723"/>
    </source>
</evidence>
<dbReference type="Pfam" id="PF17770">
    <property type="entry name" value="RNase_J_C"/>
    <property type="match status" value="1"/>
</dbReference>
<feature type="compositionally biased region" description="Basic and acidic residues" evidence="13">
    <location>
        <begin position="560"/>
        <end position="577"/>
    </location>
</feature>
<dbReference type="RefSeq" id="WP_020090255.1">
    <property type="nucleotide sequence ID" value="NZ_AZCZ01000043.1"/>
</dbReference>
<dbReference type="eggNOG" id="COG0595">
    <property type="taxonomic scope" value="Bacteria"/>
</dbReference>
<keyword evidence="10 12" id="KW-0269">Exonuclease</keyword>
<evidence type="ECO:0000313" key="15">
    <source>
        <dbReference type="EMBL" id="KRK34842.1"/>
    </source>
</evidence>
<keyword evidence="5 12" id="KW-0540">Nuclease</keyword>
<evidence type="ECO:0000256" key="1">
    <source>
        <dbReference type="ARBA" id="ARBA00001947"/>
    </source>
</evidence>
<dbReference type="CDD" id="cd07714">
    <property type="entry name" value="RNaseJ_MBL-fold"/>
    <property type="match status" value="1"/>
</dbReference>
<dbReference type="EMBL" id="AZCZ01000043">
    <property type="protein sequence ID" value="KRK34842.1"/>
    <property type="molecule type" value="Genomic_DNA"/>
</dbReference>
<comment type="subunit">
    <text evidence="12">Homodimer, may be a subunit of the RNA degradosome.</text>
</comment>
<name>A0A0R1GU51_9LACO</name>
<evidence type="ECO:0000256" key="7">
    <source>
        <dbReference type="ARBA" id="ARBA00022759"/>
    </source>
</evidence>
<dbReference type="EC" id="3.1.-.-" evidence="12"/>
<dbReference type="AlphaFoldDB" id="A0A0R1GU51"/>
<feature type="domain" description="Metallo-beta-lactamase" evidence="14">
    <location>
        <begin position="17"/>
        <end position="213"/>
    </location>
</feature>
<comment type="similarity">
    <text evidence="12">Belongs to the metallo-beta-lactamase superfamily. RNA-metabolizing metallo-beta-lactamase-like family. Bacterial RNase J subfamily.</text>
</comment>
<keyword evidence="3 12" id="KW-0963">Cytoplasm</keyword>
<evidence type="ECO:0000256" key="10">
    <source>
        <dbReference type="ARBA" id="ARBA00022839"/>
    </source>
</evidence>
<evidence type="ECO:0000256" key="2">
    <source>
        <dbReference type="ARBA" id="ARBA00004496"/>
    </source>
</evidence>
<keyword evidence="4 12" id="KW-0698">rRNA processing</keyword>
<sequence>MSAKIKIIPFGGVRENGKNMYAVDVNGSIYILDCGLKYPENELLGIDVVIPDWNYLRENKDRIVAVFLTHGHADAIGALPYFLSEFNVPVFGSEMTIALAKLNVADEPKVKNYDDFHVVDEKTEIDFGDVVVSFFSTTHSIPESMGIVLKTDEGQIVYTGDFKFDQTAKPGYQTDYARLGAIGQAGVLAVLSDSANAENPTMNASEQEIAESIEETFNYRNGRVVVACVASNILRIQQVFDAAVKTGRKVCLTGQDLEKIVNTAMNLGKLSFDDDLLVTPEQLDSLDPAETVILQTGKMGEPIKAIQRMANKQEKTLNLQEGDLVYITTTPSHAMDTTVAQTRDMVYRAGGEVKAISDEMNSSGHAYKRDLQLMLNLLKPKYLVPIQGEYRLLNAHANAAMELGMPADHVFILAKGDVLTYDKGTMGLGEGIDVSDTMIDGIGVGDIGNIVLRDRKVLADDGIFIAVVTIDRKKKQIVAEPKITSRGFVYVKANKDLMQESGQIISKAVQNNLDNKEFDWGHLKQDVREHLSHYLFEQTHRRPVILPVIMEVNQHHRRASSKDKANTGKEQAKDVKAPAKPKAKSKPKAKGSNAPKAKTAGNKAAATTKDGQATHKPRRNRKRRPHAAKPAETTDKQ</sequence>
<proteinExistence type="inferred from homology"/>
<evidence type="ECO:0000313" key="16">
    <source>
        <dbReference type="Proteomes" id="UP000051176"/>
    </source>
</evidence>
<comment type="caution">
    <text evidence="12">Lacks conserved residue(s) required for the propagation of feature annotation.</text>
</comment>
<evidence type="ECO:0000256" key="4">
    <source>
        <dbReference type="ARBA" id="ARBA00022552"/>
    </source>
</evidence>
<dbReference type="GO" id="GO:0003723">
    <property type="term" value="F:RNA binding"/>
    <property type="evidence" value="ECO:0007669"/>
    <property type="project" value="UniProtKB-UniRule"/>
</dbReference>
<comment type="function">
    <text evidence="12">An RNase that has 5'-3' exonuclease and possibly endonuclease activity. Involved in maturation of rRNA and in some organisms also mRNA maturation and/or decay.</text>
</comment>
<keyword evidence="16" id="KW-1185">Reference proteome</keyword>
<keyword evidence="9" id="KW-0862">Zinc</keyword>
<evidence type="ECO:0000256" key="13">
    <source>
        <dbReference type="SAM" id="MobiDB-lite"/>
    </source>
</evidence>
<comment type="subcellular location">
    <subcellularLocation>
        <location evidence="2 12">Cytoplasm</location>
    </subcellularLocation>
</comment>
<protein>
    <recommendedName>
        <fullName evidence="12">Ribonuclease J</fullName>
        <shortName evidence="12">RNase J</shortName>
        <ecNumber evidence="12">3.1.-.-</ecNumber>
    </recommendedName>
</protein>
<evidence type="ECO:0000256" key="3">
    <source>
        <dbReference type="ARBA" id="ARBA00022490"/>
    </source>
</evidence>
<dbReference type="STRING" id="357278.IV61_GL001765"/>
<gene>
    <name evidence="12" type="primary">rnj</name>
    <name evidence="15" type="ORF">FD07_GL001668</name>
</gene>
<dbReference type="PANTHER" id="PTHR43694:SF4">
    <property type="entry name" value="RIBONUCLEASE J 2"/>
    <property type="match status" value="1"/>
</dbReference>
<dbReference type="InterPro" id="IPR011108">
    <property type="entry name" value="RMMBL"/>
</dbReference>
<dbReference type="InterPro" id="IPR041636">
    <property type="entry name" value="RNase_J_C"/>
</dbReference>
<keyword evidence="7 12" id="KW-0255">Endonuclease</keyword>
<feature type="region of interest" description="Disordered" evidence="13">
    <location>
        <begin position="555"/>
        <end position="637"/>
    </location>
</feature>
<dbReference type="InterPro" id="IPR036866">
    <property type="entry name" value="RibonucZ/Hydroxyglut_hydro"/>
</dbReference>
<evidence type="ECO:0000259" key="14">
    <source>
        <dbReference type="SMART" id="SM00849"/>
    </source>
</evidence>
<comment type="caution">
    <text evidence="15">The sequence shown here is derived from an EMBL/GenBank/DDBJ whole genome shotgun (WGS) entry which is preliminary data.</text>
</comment>
<dbReference type="FunFam" id="3.10.20.580:FF:000001">
    <property type="entry name" value="Ribonuclease J"/>
    <property type="match status" value="1"/>
</dbReference>
<dbReference type="OrthoDB" id="9758375at2"/>
<dbReference type="NCBIfam" id="TIGR00649">
    <property type="entry name" value="MG423"/>
    <property type="match status" value="1"/>
</dbReference>
<dbReference type="SMART" id="SM00849">
    <property type="entry name" value="Lactamase_B"/>
    <property type="match status" value="1"/>
</dbReference>
<reference evidence="15 16" key="1">
    <citation type="journal article" date="2015" name="Genome Announc.">
        <title>Expanding the biotechnology potential of lactobacilli through comparative genomics of 213 strains and associated genera.</title>
        <authorList>
            <person name="Sun Z."/>
            <person name="Harris H.M."/>
            <person name="McCann A."/>
            <person name="Guo C."/>
            <person name="Argimon S."/>
            <person name="Zhang W."/>
            <person name="Yang X."/>
            <person name="Jeffery I.B."/>
            <person name="Cooney J.C."/>
            <person name="Kagawa T.F."/>
            <person name="Liu W."/>
            <person name="Song Y."/>
            <person name="Salvetti E."/>
            <person name="Wrobel A."/>
            <person name="Rasinkangas P."/>
            <person name="Parkhill J."/>
            <person name="Rea M.C."/>
            <person name="O'Sullivan O."/>
            <person name="Ritari J."/>
            <person name="Douillard F.P."/>
            <person name="Paul Ross R."/>
            <person name="Yang R."/>
            <person name="Briner A.E."/>
            <person name="Felis G.E."/>
            <person name="de Vos W.M."/>
            <person name="Barrangou R."/>
            <person name="Klaenhammer T.R."/>
            <person name="Caufield P.W."/>
            <person name="Cui Y."/>
            <person name="Zhang H."/>
            <person name="O'Toole P.W."/>
        </authorList>
    </citation>
    <scope>NUCLEOTIDE SEQUENCE [LARGE SCALE GENOMIC DNA]</scope>
    <source>
        <strain evidence="15 16">ATCC 53295</strain>
    </source>
</reference>
<evidence type="ECO:0000256" key="9">
    <source>
        <dbReference type="ARBA" id="ARBA00022833"/>
    </source>
</evidence>
<evidence type="ECO:0000256" key="8">
    <source>
        <dbReference type="ARBA" id="ARBA00022801"/>
    </source>
</evidence>
<dbReference type="Pfam" id="PF22505">
    <property type="entry name" value="RNase_J_b_CASP"/>
    <property type="match status" value="1"/>
</dbReference>
<dbReference type="GO" id="GO:0005737">
    <property type="term" value="C:cytoplasm"/>
    <property type="evidence" value="ECO:0007669"/>
    <property type="project" value="UniProtKB-SubCell"/>
</dbReference>
<dbReference type="GO" id="GO:0004534">
    <property type="term" value="F:5'-3' RNA exonuclease activity"/>
    <property type="evidence" value="ECO:0007669"/>
    <property type="project" value="UniProtKB-UniRule"/>
</dbReference>
<dbReference type="Pfam" id="PF07521">
    <property type="entry name" value="RMMBL"/>
    <property type="match status" value="1"/>
</dbReference>
<dbReference type="InterPro" id="IPR004613">
    <property type="entry name" value="RNase_J"/>
</dbReference>
<organism evidence="15 16">
    <name type="scientific">Levilactobacillus parabrevis ATCC 53295</name>
    <dbReference type="NCBI Taxonomy" id="1267003"/>
    <lineage>
        <taxon>Bacteria</taxon>
        <taxon>Bacillati</taxon>
        <taxon>Bacillota</taxon>
        <taxon>Bacilli</taxon>
        <taxon>Lactobacillales</taxon>
        <taxon>Lactobacillaceae</taxon>
        <taxon>Levilactobacillus</taxon>
    </lineage>
</organism>
<feature type="compositionally biased region" description="Low complexity" evidence="13">
    <location>
        <begin position="590"/>
        <end position="609"/>
    </location>
</feature>
<keyword evidence="6" id="KW-0479">Metal-binding</keyword>
<dbReference type="InterPro" id="IPR042173">
    <property type="entry name" value="RNase_J_2"/>
</dbReference>
<dbReference type="Gene3D" id="3.60.15.10">
    <property type="entry name" value="Ribonuclease Z/Hydroxyacylglutathione hydrolase-like"/>
    <property type="match status" value="1"/>
</dbReference>
<feature type="compositionally biased region" description="Basic residues" evidence="13">
    <location>
        <begin position="579"/>
        <end position="589"/>
    </location>
</feature>
<feature type="compositionally biased region" description="Basic residues" evidence="13">
    <location>
        <begin position="615"/>
        <end position="627"/>
    </location>
</feature>
<dbReference type="InterPro" id="IPR055132">
    <property type="entry name" value="RNase_J_b_CASP"/>
</dbReference>
<evidence type="ECO:0000256" key="12">
    <source>
        <dbReference type="HAMAP-Rule" id="MF_01491"/>
    </source>
</evidence>
<dbReference type="HAMAP" id="MF_01491">
    <property type="entry name" value="RNase_J_bact"/>
    <property type="match status" value="1"/>
</dbReference>
<evidence type="ECO:0000256" key="11">
    <source>
        <dbReference type="ARBA" id="ARBA00022884"/>
    </source>
</evidence>
<accession>A0A0R1GU51</accession>
<dbReference type="InterPro" id="IPR030854">
    <property type="entry name" value="RNase_J_bac"/>
</dbReference>
<dbReference type="GO" id="GO:0006364">
    <property type="term" value="P:rRNA processing"/>
    <property type="evidence" value="ECO:0007669"/>
    <property type="project" value="UniProtKB-UniRule"/>
</dbReference>
<dbReference type="Proteomes" id="UP000051176">
    <property type="component" value="Unassembled WGS sequence"/>
</dbReference>
<keyword evidence="8 12" id="KW-0378">Hydrolase</keyword>
<dbReference type="Gene3D" id="3.40.50.10710">
    <property type="entry name" value="Metallo-hydrolase/oxidoreductase"/>
    <property type="match status" value="1"/>
</dbReference>
<dbReference type="GO" id="GO:0004521">
    <property type="term" value="F:RNA endonuclease activity"/>
    <property type="evidence" value="ECO:0007669"/>
    <property type="project" value="UniProtKB-UniRule"/>
</dbReference>
<keyword evidence="11 12" id="KW-0694">RNA-binding</keyword>
<dbReference type="GO" id="GO:0008270">
    <property type="term" value="F:zinc ion binding"/>
    <property type="evidence" value="ECO:0007669"/>
    <property type="project" value="InterPro"/>
</dbReference>
<dbReference type="Gene3D" id="3.10.20.580">
    <property type="match status" value="1"/>
</dbReference>
<dbReference type="PATRIC" id="fig|1267003.4.peg.1759"/>
<comment type="cofactor">
    <cofactor evidence="1">
        <name>Zn(2+)</name>
        <dbReference type="ChEBI" id="CHEBI:29105"/>
    </cofactor>
</comment>
<evidence type="ECO:0000256" key="5">
    <source>
        <dbReference type="ARBA" id="ARBA00022722"/>
    </source>
</evidence>
<dbReference type="Pfam" id="PF00753">
    <property type="entry name" value="Lactamase_B"/>
    <property type="match status" value="1"/>
</dbReference>